<evidence type="ECO:0000256" key="1">
    <source>
        <dbReference type="ARBA" id="ARBA00022737"/>
    </source>
</evidence>
<gene>
    <name evidence="3" type="ORF">PINE0816_LOCUS19715</name>
    <name evidence="4" type="ORF">PINE0816_LOCUS19716</name>
</gene>
<dbReference type="InterPro" id="IPR002110">
    <property type="entry name" value="Ankyrin_rpt"/>
</dbReference>
<organism evidence="3">
    <name type="scientific">Proboscia inermis</name>
    <dbReference type="NCBI Taxonomy" id="420281"/>
    <lineage>
        <taxon>Eukaryota</taxon>
        <taxon>Sar</taxon>
        <taxon>Stramenopiles</taxon>
        <taxon>Ochrophyta</taxon>
        <taxon>Bacillariophyta</taxon>
        <taxon>Coscinodiscophyceae</taxon>
        <taxon>Rhizosoleniophycidae</taxon>
        <taxon>Rhizosoleniales</taxon>
        <taxon>Rhizosoleniaceae</taxon>
        <taxon>Proboscia</taxon>
    </lineage>
</organism>
<evidence type="ECO:0000313" key="3">
    <source>
        <dbReference type="EMBL" id="CAD8423557.1"/>
    </source>
</evidence>
<dbReference type="AlphaFoldDB" id="A0A6T8NMM9"/>
<evidence type="ECO:0000256" key="2">
    <source>
        <dbReference type="ARBA" id="ARBA00023043"/>
    </source>
</evidence>
<evidence type="ECO:0000313" key="4">
    <source>
        <dbReference type="EMBL" id="CAD8423558.1"/>
    </source>
</evidence>
<accession>A0A6T8NMM9</accession>
<name>A0A6T8NMM9_9STRA</name>
<dbReference type="EMBL" id="HBEL01042290">
    <property type="protein sequence ID" value="CAD8423558.1"/>
    <property type="molecule type" value="Transcribed_RNA"/>
</dbReference>
<dbReference type="EMBL" id="HBEL01042289">
    <property type="protein sequence ID" value="CAD8423557.1"/>
    <property type="molecule type" value="Transcribed_RNA"/>
</dbReference>
<reference evidence="3" key="1">
    <citation type="submission" date="2021-01" db="EMBL/GenBank/DDBJ databases">
        <authorList>
            <person name="Corre E."/>
            <person name="Pelletier E."/>
            <person name="Niang G."/>
            <person name="Scheremetjew M."/>
            <person name="Finn R."/>
            <person name="Kale V."/>
            <person name="Holt S."/>
            <person name="Cochrane G."/>
            <person name="Meng A."/>
            <person name="Brown T."/>
            <person name="Cohen L."/>
        </authorList>
    </citation>
    <scope>NUCLEOTIDE SEQUENCE</scope>
    <source>
        <strain evidence="3">CCAP1064/1</strain>
    </source>
</reference>
<dbReference type="InterPro" id="IPR036770">
    <property type="entry name" value="Ankyrin_rpt-contain_sf"/>
</dbReference>
<protein>
    <submittedName>
        <fullName evidence="3">Uncharacterized protein</fullName>
    </submittedName>
</protein>
<dbReference type="Gene3D" id="1.25.40.20">
    <property type="entry name" value="Ankyrin repeat-containing domain"/>
    <property type="match status" value="2"/>
</dbReference>
<dbReference type="PANTHER" id="PTHR24201:SF16">
    <property type="entry name" value="ANKYRIN-1-LIKE-RELATED"/>
    <property type="match status" value="1"/>
</dbReference>
<dbReference type="PANTHER" id="PTHR24201">
    <property type="entry name" value="ANK_REP_REGION DOMAIN-CONTAINING PROTEIN"/>
    <property type="match status" value="1"/>
</dbReference>
<dbReference type="SUPFAM" id="SSF48403">
    <property type="entry name" value="Ankyrin repeat"/>
    <property type="match status" value="1"/>
</dbReference>
<proteinExistence type="predicted"/>
<keyword evidence="1" id="KW-0677">Repeat</keyword>
<dbReference type="Pfam" id="PF12796">
    <property type="entry name" value="Ank_2"/>
    <property type="match status" value="1"/>
</dbReference>
<keyword evidence="2" id="KW-0040">ANK repeat</keyword>
<dbReference type="InterPro" id="IPR050776">
    <property type="entry name" value="Ank_Repeat/CDKN_Inhibitor"/>
</dbReference>
<sequence length="171" mass="18565">MPLHDAVIRNDEADIKLILSNATFTDTNINAEDETGITALIEACIRGNKSIVLLLLENGCPAQPTAGFRHSPLRGAAVCGHAHLIPLLLKFGSCPNSVSDGHRTPLMGACFLRNGIDARKSVECVRALLDDERTDPTIANSYSETALDLAKIRGYTESILLLQQASDRWKK</sequence>
<dbReference type="GO" id="GO:0005634">
    <property type="term" value="C:nucleus"/>
    <property type="evidence" value="ECO:0007669"/>
    <property type="project" value="TreeGrafter"/>
</dbReference>
<dbReference type="SMART" id="SM00248">
    <property type="entry name" value="ANK"/>
    <property type="match status" value="3"/>
</dbReference>